<name>A0AAW0YBX6_CHEQU</name>
<dbReference type="FunFam" id="2.40.10.10:FF:000038">
    <property type="entry name" value="Serine protease"/>
    <property type="match status" value="1"/>
</dbReference>
<keyword evidence="5" id="KW-0732">Signal</keyword>
<evidence type="ECO:0000256" key="1">
    <source>
        <dbReference type="ARBA" id="ARBA00004613"/>
    </source>
</evidence>
<accession>A0AAW0YBX6</accession>
<protein>
    <recommendedName>
        <fullName evidence="6">Peptidase S1 domain-containing protein</fullName>
    </recommendedName>
</protein>
<feature type="region of interest" description="Disordered" evidence="4">
    <location>
        <begin position="248"/>
        <end position="269"/>
    </location>
</feature>
<keyword evidence="3" id="KW-1015">Disulfide bond</keyword>
<dbReference type="GO" id="GO:0004252">
    <property type="term" value="F:serine-type endopeptidase activity"/>
    <property type="evidence" value="ECO:0007669"/>
    <property type="project" value="InterPro"/>
</dbReference>
<dbReference type="Gene3D" id="2.40.10.10">
    <property type="entry name" value="Trypsin-like serine proteases"/>
    <property type="match status" value="2"/>
</dbReference>
<dbReference type="EMBL" id="JARKIK010000001">
    <property type="protein sequence ID" value="KAK8754391.1"/>
    <property type="molecule type" value="Genomic_DNA"/>
</dbReference>
<feature type="chain" id="PRO_5044024679" description="Peptidase S1 domain-containing protein" evidence="5">
    <location>
        <begin position="21"/>
        <end position="605"/>
    </location>
</feature>
<reference evidence="7 8" key="1">
    <citation type="journal article" date="2024" name="BMC Genomics">
        <title>Genome assembly of redclaw crayfish (Cherax quadricarinatus) provides insights into its immune adaptation and hypoxia tolerance.</title>
        <authorList>
            <person name="Liu Z."/>
            <person name="Zheng J."/>
            <person name="Li H."/>
            <person name="Fang K."/>
            <person name="Wang S."/>
            <person name="He J."/>
            <person name="Zhou D."/>
            <person name="Weng S."/>
            <person name="Chi M."/>
            <person name="Gu Z."/>
            <person name="He J."/>
            <person name="Li F."/>
            <person name="Wang M."/>
        </authorList>
    </citation>
    <scope>NUCLEOTIDE SEQUENCE [LARGE SCALE GENOMIC DNA]</scope>
    <source>
        <strain evidence="7">ZL_2023a</strain>
    </source>
</reference>
<evidence type="ECO:0000256" key="5">
    <source>
        <dbReference type="SAM" id="SignalP"/>
    </source>
</evidence>
<dbReference type="CDD" id="cd00190">
    <property type="entry name" value="Tryp_SPc"/>
    <property type="match status" value="1"/>
</dbReference>
<proteinExistence type="predicted"/>
<dbReference type="PRINTS" id="PR00722">
    <property type="entry name" value="CHYMOTRYPSIN"/>
</dbReference>
<evidence type="ECO:0000256" key="2">
    <source>
        <dbReference type="ARBA" id="ARBA00022525"/>
    </source>
</evidence>
<dbReference type="PANTHER" id="PTHR24258:SF129">
    <property type="entry name" value="LP15124P-RELATED"/>
    <property type="match status" value="1"/>
</dbReference>
<dbReference type="InterPro" id="IPR001314">
    <property type="entry name" value="Peptidase_S1A"/>
</dbReference>
<dbReference type="PANTHER" id="PTHR24258">
    <property type="entry name" value="SERINE PROTEASE-RELATED"/>
    <property type="match status" value="1"/>
</dbReference>
<evidence type="ECO:0000313" key="8">
    <source>
        <dbReference type="Proteomes" id="UP001445076"/>
    </source>
</evidence>
<gene>
    <name evidence="7" type="ORF">OTU49_015998</name>
</gene>
<feature type="region of interest" description="Disordered" evidence="4">
    <location>
        <begin position="569"/>
        <end position="605"/>
    </location>
</feature>
<evidence type="ECO:0000256" key="4">
    <source>
        <dbReference type="SAM" id="MobiDB-lite"/>
    </source>
</evidence>
<comment type="caution">
    <text evidence="7">The sequence shown here is derived from an EMBL/GenBank/DDBJ whole genome shotgun (WGS) entry which is preliminary data.</text>
</comment>
<comment type="subcellular location">
    <subcellularLocation>
        <location evidence="1">Secreted</location>
    </subcellularLocation>
</comment>
<organism evidence="7 8">
    <name type="scientific">Cherax quadricarinatus</name>
    <name type="common">Australian red claw crayfish</name>
    <dbReference type="NCBI Taxonomy" id="27406"/>
    <lineage>
        <taxon>Eukaryota</taxon>
        <taxon>Metazoa</taxon>
        <taxon>Ecdysozoa</taxon>
        <taxon>Arthropoda</taxon>
        <taxon>Crustacea</taxon>
        <taxon>Multicrustacea</taxon>
        <taxon>Malacostraca</taxon>
        <taxon>Eumalacostraca</taxon>
        <taxon>Eucarida</taxon>
        <taxon>Decapoda</taxon>
        <taxon>Pleocyemata</taxon>
        <taxon>Astacidea</taxon>
        <taxon>Parastacoidea</taxon>
        <taxon>Parastacidae</taxon>
        <taxon>Cherax</taxon>
    </lineage>
</organism>
<dbReference type="GO" id="GO:0006508">
    <property type="term" value="P:proteolysis"/>
    <property type="evidence" value="ECO:0007669"/>
    <property type="project" value="InterPro"/>
</dbReference>
<feature type="domain" description="Peptidase S1" evidence="6">
    <location>
        <begin position="278"/>
        <end position="529"/>
    </location>
</feature>
<feature type="non-terminal residue" evidence="7">
    <location>
        <position position="605"/>
    </location>
</feature>
<keyword evidence="8" id="KW-1185">Reference proteome</keyword>
<dbReference type="SMART" id="SM00020">
    <property type="entry name" value="Tryp_SPc"/>
    <property type="match status" value="1"/>
</dbReference>
<sequence>MRLVVWLVVVVLAVCVGVDAQADGHFWWLKTTISTPPTPTTTPEAVYCECVKYFLCIDGVISTSGENLIDIRMSATDTPPVTNVDTCPNLVDVCCGVPEPPTTTTSRPTLPPDTPCECVPFVNCTGDRLVSDGGGNTTLEMLDILYSHSQCPQVLSVCCALDPTTEPPNSTTVANFTATASCVCVESFQCEDGHIITSGAGLIDVRTAKHSHIASLPDGSCSDPDHVCCLPPEDGTFQRSNNSETITTTTATTTTPSPREEVAPSCGTRNSDGVRARILGFHGGESQFGEFPWVSAVLTIEQLMGKTIRRFVGGGTLIHPRVIVTAAHKVQGYLDTTLMVRLGEWDTQTEIEPLPHQDLMVQKVVLHPRYHPRTLYHDIALLFLKEEVQFASHINAICIAQDFSDVNHNNCVINGWGVNGFENGEYQKIMKSVTLPLVNYSDCVTRLRRTRLGRYFQLHKSFTCAGGEKDKDACKGDGGGPLACQQIHDPKRYLLVGMTAWGIGCGEDGVPGVYVNIPEHYDWIIKNINDHYPTTTTSTTTAAPTTAHGFRGLRYHNVEGNNEWSVIRDQSRVNQTRGEQQLKSEQEEREWQHKAKQEQERLKLQ</sequence>
<dbReference type="InterPro" id="IPR009003">
    <property type="entry name" value="Peptidase_S1_PA"/>
</dbReference>
<dbReference type="Pfam" id="PF00089">
    <property type="entry name" value="Trypsin"/>
    <property type="match status" value="1"/>
</dbReference>
<keyword evidence="2" id="KW-0964">Secreted</keyword>
<dbReference type="SUPFAM" id="SSF50494">
    <property type="entry name" value="Trypsin-like serine proteases"/>
    <property type="match status" value="1"/>
</dbReference>
<dbReference type="InterPro" id="IPR043504">
    <property type="entry name" value="Peptidase_S1_PA_chymotrypsin"/>
</dbReference>
<evidence type="ECO:0000256" key="3">
    <source>
        <dbReference type="ARBA" id="ARBA00023157"/>
    </source>
</evidence>
<dbReference type="AlphaFoldDB" id="A0AAW0YBX6"/>
<dbReference type="InterPro" id="IPR001254">
    <property type="entry name" value="Trypsin_dom"/>
</dbReference>
<evidence type="ECO:0000259" key="6">
    <source>
        <dbReference type="PROSITE" id="PS50240"/>
    </source>
</evidence>
<dbReference type="Proteomes" id="UP001445076">
    <property type="component" value="Unassembled WGS sequence"/>
</dbReference>
<dbReference type="GO" id="GO:0005576">
    <property type="term" value="C:extracellular region"/>
    <property type="evidence" value="ECO:0007669"/>
    <property type="project" value="UniProtKB-SubCell"/>
</dbReference>
<dbReference type="Pfam" id="PF18322">
    <property type="entry name" value="CLIP_1"/>
    <property type="match status" value="2"/>
</dbReference>
<dbReference type="PROSITE" id="PS50240">
    <property type="entry name" value="TRYPSIN_DOM"/>
    <property type="match status" value="1"/>
</dbReference>
<dbReference type="InterPro" id="IPR041515">
    <property type="entry name" value="PPAF-2-like_Clip"/>
</dbReference>
<feature type="signal peptide" evidence="5">
    <location>
        <begin position="1"/>
        <end position="20"/>
    </location>
</feature>
<feature type="compositionally biased region" description="Basic and acidic residues" evidence="4">
    <location>
        <begin position="580"/>
        <end position="605"/>
    </location>
</feature>
<evidence type="ECO:0000313" key="7">
    <source>
        <dbReference type="EMBL" id="KAK8754391.1"/>
    </source>
</evidence>